<protein>
    <submittedName>
        <fullName evidence="1">Uncharacterized protein</fullName>
    </submittedName>
</protein>
<dbReference type="EMBL" id="CP136894">
    <property type="protein sequence ID" value="WOL09180.1"/>
    <property type="molecule type" value="Genomic_DNA"/>
</dbReference>
<evidence type="ECO:0000313" key="1">
    <source>
        <dbReference type="EMBL" id="WOL09180.1"/>
    </source>
</evidence>
<sequence length="406" mass="43978">MLRKRTRPVQKDQSKGFFMPHSSSSSCFPSDGVVKKTTSTSFLSVPGILDGFGSSKGLSESDAVWSPKSPLDKVFSSIGNSNLGSPRSTSINGRLKCWDSSRVGLGLVDTLNDENKPCGKVLGNIVFGSQMRFNISIPQSFLACLRDDPVGAAPKSLPHDNGIFSHPHIGLSEPCSIHSETAKGLQGSGLAHEEFGLLRACSVDTGRSSLLLAKTTGNNLRSNSELLGSDSKNPTLDCLQLDKKETTNFDKMSGSLPISFGSSQGFISSISASEIEQSEDYTCIISHGPNPRMTHIYGDCIIESHSIESSLIKNKKEDKGSTWLSASLLSCSYSDSLSLSFSRKKNLEEQKDICMHRDENGDQEALIKEEIDKPSVTSAVSPDSSLHEERFLDEITLTLNHEHVSI</sequence>
<name>A0AAQ3QI79_9LILI</name>
<dbReference type="PANTHER" id="PTHR46868">
    <property type="entry name" value="FCS-LIKE ZINC FINGER 11"/>
    <property type="match status" value="1"/>
</dbReference>
<reference evidence="1 2" key="1">
    <citation type="submission" date="2023-10" db="EMBL/GenBank/DDBJ databases">
        <title>Chromosome-scale genome assembly provides insights into flower coloration mechanisms of Canna indica.</title>
        <authorList>
            <person name="Li C."/>
        </authorList>
    </citation>
    <scope>NUCLEOTIDE SEQUENCE [LARGE SCALE GENOMIC DNA]</scope>
    <source>
        <tissue evidence="1">Flower</tissue>
    </source>
</reference>
<keyword evidence="2" id="KW-1185">Reference proteome</keyword>
<gene>
    <name evidence="1" type="ORF">Cni_G17933</name>
</gene>
<dbReference type="PROSITE" id="PS51257">
    <property type="entry name" value="PROKAR_LIPOPROTEIN"/>
    <property type="match status" value="1"/>
</dbReference>
<dbReference type="PANTHER" id="PTHR46868:SF3">
    <property type="entry name" value="FCS-LIKE ZINC FINGER 11"/>
    <property type="match status" value="1"/>
</dbReference>
<organism evidence="1 2">
    <name type="scientific">Canna indica</name>
    <name type="common">Indian-shot</name>
    <dbReference type="NCBI Taxonomy" id="4628"/>
    <lineage>
        <taxon>Eukaryota</taxon>
        <taxon>Viridiplantae</taxon>
        <taxon>Streptophyta</taxon>
        <taxon>Embryophyta</taxon>
        <taxon>Tracheophyta</taxon>
        <taxon>Spermatophyta</taxon>
        <taxon>Magnoliopsida</taxon>
        <taxon>Liliopsida</taxon>
        <taxon>Zingiberales</taxon>
        <taxon>Cannaceae</taxon>
        <taxon>Canna</taxon>
    </lineage>
</organism>
<dbReference type="Proteomes" id="UP001327560">
    <property type="component" value="Chromosome 5"/>
</dbReference>
<accession>A0AAQ3QI79</accession>
<dbReference type="AlphaFoldDB" id="A0AAQ3QI79"/>
<evidence type="ECO:0000313" key="2">
    <source>
        <dbReference type="Proteomes" id="UP001327560"/>
    </source>
</evidence>
<proteinExistence type="predicted"/>
<dbReference type="InterPro" id="IPR044585">
    <property type="entry name" value="FLZ10/11"/>
</dbReference>